<proteinExistence type="predicted"/>
<evidence type="ECO:0000313" key="2">
    <source>
        <dbReference type="Proteomes" id="UP001231197"/>
    </source>
</evidence>
<reference evidence="1 2" key="1">
    <citation type="journal article" date="2023" name="Int. J. Syst. Evol. Microbiol.">
        <title>Winogradskyella bathintestinalis sp. nov., isolated from the intestine of the deep-sea loosejaw dragonfish, Malacosteus niger.</title>
        <authorList>
            <person name="Uniacke-Lowe S."/>
            <person name="Johnson C.N."/>
            <person name="Stanton C."/>
            <person name="Hill C."/>
            <person name="Ross P."/>
        </authorList>
    </citation>
    <scope>NUCLEOTIDE SEQUENCE [LARGE SCALE GENOMIC DNA]</scope>
    <source>
        <strain evidence="1 2">APC 3343</strain>
    </source>
</reference>
<keyword evidence="2" id="KW-1185">Reference proteome</keyword>
<evidence type="ECO:0000313" key="1">
    <source>
        <dbReference type="EMBL" id="MDN3492392.1"/>
    </source>
</evidence>
<dbReference type="Proteomes" id="UP001231197">
    <property type="component" value="Unassembled WGS sequence"/>
</dbReference>
<sequence length="141" mass="16334">MVSIKQTCWYNEVLTELNYKFGNVFIFGGFVISEINEGVCFSWENHGKLIVDDVIKVTKNESSDLIYISHKINSYSVDPWGWLGFFRSNFNLNGYGVIGYTSHSFVNTVIESLFFKHKINRFSNLETAINWAKEHNCKIKT</sequence>
<dbReference type="RefSeq" id="WP_290206086.1">
    <property type="nucleotide sequence ID" value="NZ_JASDDK010000002.1"/>
</dbReference>
<evidence type="ECO:0008006" key="3">
    <source>
        <dbReference type="Google" id="ProtNLM"/>
    </source>
</evidence>
<comment type="caution">
    <text evidence="1">The sequence shown here is derived from an EMBL/GenBank/DDBJ whole genome shotgun (WGS) entry which is preliminary data.</text>
</comment>
<name>A0ABT7ZTR0_9FLAO</name>
<accession>A0ABT7ZTR0</accession>
<dbReference type="EMBL" id="JASDDK010000002">
    <property type="protein sequence ID" value="MDN3492392.1"/>
    <property type="molecule type" value="Genomic_DNA"/>
</dbReference>
<organism evidence="1 2">
    <name type="scientific">Winogradskyella bathintestinalis</name>
    <dbReference type="NCBI Taxonomy" id="3035208"/>
    <lineage>
        <taxon>Bacteria</taxon>
        <taxon>Pseudomonadati</taxon>
        <taxon>Bacteroidota</taxon>
        <taxon>Flavobacteriia</taxon>
        <taxon>Flavobacteriales</taxon>
        <taxon>Flavobacteriaceae</taxon>
        <taxon>Winogradskyella</taxon>
    </lineage>
</organism>
<protein>
    <recommendedName>
        <fullName evidence="3">STAS/SEC14 domain-containing protein</fullName>
    </recommendedName>
</protein>
<gene>
    <name evidence="1" type="ORF">QMA06_06650</name>
</gene>